<feature type="transmembrane region" description="Helical" evidence="1">
    <location>
        <begin position="18"/>
        <end position="39"/>
    </location>
</feature>
<evidence type="ECO:0000313" key="2">
    <source>
        <dbReference type="EMBL" id="QAY61070.1"/>
    </source>
</evidence>
<dbReference type="KEGG" id="mprt:ET475_14465"/>
<organism evidence="2 3">
    <name type="scientific">Microbacterium protaetiae</name>
    <dbReference type="NCBI Taxonomy" id="2509458"/>
    <lineage>
        <taxon>Bacteria</taxon>
        <taxon>Bacillati</taxon>
        <taxon>Actinomycetota</taxon>
        <taxon>Actinomycetes</taxon>
        <taxon>Micrococcales</taxon>
        <taxon>Microbacteriaceae</taxon>
        <taxon>Microbacterium</taxon>
    </lineage>
</organism>
<evidence type="ECO:0000313" key="3">
    <source>
        <dbReference type="Proteomes" id="UP000293995"/>
    </source>
</evidence>
<dbReference type="RefSeq" id="WP_129391785.1">
    <property type="nucleotide sequence ID" value="NZ_CP035494.1"/>
</dbReference>
<proteinExistence type="predicted"/>
<sequence>MRRWRIFSDDEGTAPLEFILAGMLLLVPIVYLIVSLGLIQEQSLGVESGARHLARAIATAPDAASARDRADAVADSIVDEYGIDRDELDVAISCRPAGECPRAGATLVVTVTTRAALPLVPPVLQLDRLASVPLSASSAAKVSRLWGQG</sequence>
<reference evidence="2 3" key="1">
    <citation type="submission" date="2019-01" db="EMBL/GenBank/DDBJ databases">
        <title>Genome sequencing of strain DFW100M-13.</title>
        <authorList>
            <person name="Heo J."/>
            <person name="Kim S.-J."/>
            <person name="Kim J.-S."/>
            <person name="Hong S.-B."/>
            <person name="Kwon S.-W."/>
        </authorList>
    </citation>
    <scope>NUCLEOTIDE SEQUENCE [LARGE SCALE GENOMIC DNA]</scope>
    <source>
        <strain evidence="2 3">DFW100M-13</strain>
    </source>
</reference>
<dbReference type="EMBL" id="CP035494">
    <property type="protein sequence ID" value="QAY61070.1"/>
    <property type="molecule type" value="Genomic_DNA"/>
</dbReference>
<gene>
    <name evidence="2" type="ORF">ET475_14465</name>
</gene>
<dbReference type="Proteomes" id="UP000293995">
    <property type="component" value="Chromosome"/>
</dbReference>
<dbReference type="AlphaFoldDB" id="A0A4P6EFB8"/>
<dbReference type="OrthoDB" id="5118919at2"/>
<keyword evidence="1" id="KW-1133">Transmembrane helix</keyword>
<keyword evidence="1" id="KW-0812">Transmembrane</keyword>
<name>A0A4P6EFB8_9MICO</name>
<keyword evidence="1" id="KW-0472">Membrane</keyword>
<protein>
    <submittedName>
        <fullName evidence="2">TadE family protein</fullName>
    </submittedName>
</protein>
<accession>A0A4P6EFB8</accession>
<keyword evidence="3" id="KW-1185">Reference proteome</keyword>
<evidence type="ECO:0000256" key="1">
    <source>
        <dbReference type="SAM" id="Phobius"/>
    </source>
</evidence>